<name>A0AC35TXE1_9BILA</name>
<dbReference type="Proteomes" id="UP000095286">
    <property type="component" value="Unplaced"/>
</dbReference>
<organism evidence="1 2">
    <name type="scientific">Rhabditophanes sp. KR3021</name>
    <dbReference type="NCBI Taxonomy" id="114890"/>
    <lineage>
        <taxon>Eukaryota</taxon>
        <taxon>Metazoa</taxon>
        <taxon>Ecdysozoa</taxon>
        <taxon>Nematoda</taxon>
        <taxon>Chromadorea</taxon>
        <taxon>Rhabditida</taxon>
        <taxon>Tylenchina</taxon>
        <taxon>Panagrolaimomorpha</taxon>
        <taxon>Strongyloidoidea</taxon>
        <taxon>Alloionematidae</taxon>
        <taxon>Rhabditophanes</taxon>
    </lineage>
</organism>
<protein>
    <submittedName>
        <fullName evidence="2">4F5 domain-containing protein</fullName>
    </submittedName>
</protein>
<accession>A0AC35TXE1</accession>
<proteinExistence type="predicted"/>
<evidence type="ECO:0000313" key="1">
    <source>
        <dbReference type="Proteomes" id="UP000095286"/>
    </source>
</evidence>
<reference evidence="2" key="1">
    <citation type="submission" date="2016-11" db="UniProtKB">
        <authorList>
            <consortium name="WormBaseParasite"/>
        </authorList>
    </citation>
    <scope>IDENTIFICATION</scope>
    <source>
        <strain evidence="2">KR3021</strain>
    </source>
</reference>
<dbReference type="WBParaSite" id="RSKR_0000494700.1">
    <property type="protein sequence ID" value="RSKR_0000494700.1"/>
    <property type="gene ID" value="RSKR_0000494700"/>
</dbReference>
<sequence>MARKLGGNQRDLAREKNAKKLKEAQKSKGANAQVGNEGMSTEKRQERDAAAMRMKQEAALAKKAEQDKGSVAAGPKVIKYDPLK</sequence>
<evidence type="ECO:0000313" key="2">
    <source>
        <dbReference type="WBParaSite" id="RSKR_0000494700.1"/>
    </source>
</evidence>